<sequence>MKPYITFWWRKATDYTVDDDVRFVAAHYRAGGPWTVRRIVYRLASRTGIVVRLGLNRPCYFIGFMTLTDRTETNEPSPGLALQESKHD</sequence>
<keyword evidence="2" id="KW-1185">Reference proteome</keyword>
<gene>
    <name evidence="1" type="ORF">J1C56_01765</name>
</gene>
<dbReference type="AlphaFoldDB" id="A0A9X1A6L5"/>
<name>A0A9X1A6L5_9HYPH</name>
<reference evidence="1" key="2">
    <citation type="submission" date="2021-03" db="EMBL/GenBank/DDBJ databases">
        <authorList>
            <person name="Artuso I."/>
            <person name="Turrini P."/>
            <person name="Pirolo M."/>
            <person name="Lugli G.A."/>
            <person name="Ventura M."/>
            <person name="Visca P."/>
        </authorList>
    </citation>
    <scope>NUCLEOTIDE SEQUENCE</scope>
    <source>
        <strain evidence="1">LMG 26462</strain>
    </source>
</reference>
<reference evidence="1" key="1">
    <citation type="journal article" date="2021" name="Microorganisms">
        <title>Phylogenomic Reconstruction and Metabolic Potential of the Genus Aminobacter.</title>
        <authorList>
            <person name="Artuso I."/>
            <person name="Turrini P."/>
            <person name="Pirolo M."/>
            <person name="Lugli G.A."/>
            <person name="Ventura M."/>
            <person name="Visca P."/>
        </authorList>
    </citation>
    <scope>NUCLEOTIDE SEQUENCE</scope>
    <source>
        <strain evidence="1">LMG 26462</strain>
    </source>
</reference>
<dbReference type="RefSeq" id="WP_214385420.1">
    <property type="nucleotide sequence ID" value="NZ_JAFLWW010000001.1"/>
</dbReference>
<accession>A0A9X1A6L5</accession>
<comment type="caution">
    <text evidence="1">The sequence shown here is derived from an EMBL/GenBank/DDBJ whole genome shotgun (WGS) entry which is preliminary data.</text>
</comment>
<organism evidence="1 2">
    <name type="scientific">Aminobacter anthyllidis</name>
    <dbReference type="NCBI Taxonomy" id="1035067"/>
    <lineage>
        <taxon>Bacteria</taxon>
        <taxon>Pseudomonadati</taxon>
        <taxon>Pseudomonadota</taxon>
        <taxon>Alphaproteobacteria</taxon>
        <taxon>Hyphomicrobiales</taxon>
        <taxon>Phyllobacteriaceae</taxon>
        <taxon>Aminobacter</taxon>
    </lineage>
</organism>
<evidence type="ECO:0000313" key="2">
    <source>
        <dbReference type="Proteomes" id="UP001138921"/>
    </source>
</evidence>
<evidence type="ECO:0000313" key="1">
    <source>
        <dbReference type="EMBL" id="MBT1154311.1"/>
    </source>
</evidence>
<dbReference type="Proteomes" id="UP001138921">
    <property type="component" value="Unassembled WGS sequence"/>
</dbReference>
<proteinExistence type="predicted"/>
<dbReference type="EMBL" id="JAFLWW010000001">
    <property type="protein sequence ID" value="MBT1154311.1"/>
    <property type="molecule type" value="Genomic_DNA"/>
</dbReference>
<protein>
    <submittedName>
        <fullName evidence="1">Uncharacterized protein</fullName>
    </submittedName>
</protein>